<dbReference type="EMBL" id="SOCP01000020">
    <property type="protein sequence ID" value="TDV41425.1"/>
    <property type="molecule type" value="Genomic_DNA"/>
</dbReference>
<accession>A0A4R7V0T1</accession>
<dbReference type="AlphaFoldDB" id="A0A4R7V0T1"/>
<organism evidence="2 3">
    <name type="scientific">Actinophytocola oryzae</name>
    <dbReference type="NCBI Taxonomy" id="502181"/>
    <lineage>
        <taxon>Bacteria</taxon>
        <taxon>Bacillati</taxon>
        <taxon>Actinomycetota</taxon>
        <taxon>Actinomycetes</taxon>
        <taxon>Pseudonocardiales</taxon>
        <taxon>Pseudonocardiaceae</taxon>
    </lineage>
</organism>
<evidence type="ECO:0000313" key="2">
    <source>
        <dbReference type="EMBL" id="TDV41425.1"/>
    </source>
</evidence>
<dbReference type="Pfam" id="PF11716">
    <property type="entry name" value="MDMPI_N"/>
    <property type="match status" value="1"/>
</dbReference>
<comment type="caution">
    <text evidence="2">The sequence shown here is derived from an EMBL/GenBank/DDBJ whole genome shotgun (WGS) entry which is preliminary data.</text>
</comment>
<evidence type="ECO:0000313" key="3">
    <source>
        <dbReference type="Proteomes" id="UP000294927"/>
    </source>
</evidence>
<dbReference type="GO" id="GO:0046872">
    <property type="term" value="F:metal ion binding"/>
    <property type="evidence" value="ECO:0007669"/>
    <property type="project" value="InterPro"/>
</dbReference>
<dbReference type="NCBIfam" id="TIGR03083">
    <property type="entry name" value="maleylpyruvate isomerase family mycothiol-dependent enzyme"/>
    <property type="match status" value="1"/>
</dbReference>
<proteinExistence type="predicted"/>
<protein>
    <submittedName>
        <fullName evidence="2">Uncharacterized protein (TIGR03083 family)</fullName>
    </submittedName>
</protein>
<keyword evidence="3" id="KW-1185">Reference proteome</keyword>
<dbReference type="RefSeq" id="WP_133907784.1">
    <property type="nucleotide sequence ID" value="NZ_SOCP01000020.1"/>
</dbReference>
<feature type="domain" description="Mycothiol-dependent maleylpyruvate isomerase metal-binding" evidence="1">
    <location>
        <begin position="4"/>
        <end position="146"/>
    </location>
</feature>
<evidence type="ECO:0000259" key="1">
    <source>
        <dbReference type="Pfam" id="PF11716"/>
    </source>
</evidence>
<dbReference type="OrthoDB" id="3781681at2"/>
<dbReference type="SUPFAM" id="SSF109854">
    <property type="entry name" value="DinB/YfiT-like putative metalloenzymes"/>
    <property type="match status" value="1"/>
</dbReference>
<reference evidence="2 3" key="1">
    <citation type="submission" date="2019-03" db="EMBL/GenBank/DDBJ databases">
        <title>Genomic Encyclopedia of Archaeal and Bacterial Type Strains, Phase II (KMG-II): from individual species to whole genera.</title>
        <authorList>
            <person name="Goeker M."/>
        </authorList>
    </citation>
    <scope>NUCLEOTIDE SEQUENCE [LARGE SCALE GENOMIC DNA]</scope>
    <source>
        <strain evidence="2 3">DSM 45499</strain>
    </source>
</reference>
<dbReference type="InterPro" id="IPR017517">
    <property type="entry name" value="Maleyloyr_isom"/>
</dbReference>
<gene>
    <name evidence="2" type="ORF">CLV71_120115</name>
</gene>
<dbReference type="Proteomes" id="UP000294927">
    <property type="component" value="Unassembled WGS sequence"/>
</dbReference>
<dbReference type="Gene3D" id="1.20.120.450">
    <property type="entry name" value="dinb family like domain"/>
    <property type="match status" value="1"/>
</dbReference>
<dbReference type="InterPro" id="IPR024344">
    <property type="entry name" value="MDMPI_metal-binding"/>
</dbReference>
<dbReference type="InterPro" id="IPR034660">
    <property type="entry name" value="DinB/YfiT-like"/>
</dbReference>
<sequence>MRLAAIYTQVTDVVSPLGESDLGRPSRCAGWTVGDVLYHLLLDARRALVTLASPSDGDPDVDEVTYWRSFRPGGEGYDNHAEHVRQVTAAYPPGALGREWRDTAAAAVRAAQACLYEKVTTQGHVLRTEDFVSTLVFEAAIHYLDMTVDLPGAPPPDLTPTRAVLDGLLGATVGWDDETYALKGTGRLPLSPADEAELGELSTRFPLTG</sequence>
<name>A0A4R7V0T1_9PSEU</name>